<reference evidence="1" key="1">
    <citation type="submission" date="2020-06" db="EMBL/GenBank/DDBJ databases">
        <authorList>
            <person name="Li T."/>
            <person name="Hu X."/>
            <person name="Zhang T."/>
            <person name="Song X."/>
            <person name="Zhang H."/>
            <person name="Dai N."/>
            <person name="Sheng W."/>
            <person name="Hou X."/>
            <person name="Wei L."/>
        </authorList>
    </citation>
    <scope>NUCLEOTIDE SEQUENCE</scope>
    <source>
        <strain evidence="1">G02</strain>
        <tissue evidence="1">Leaf</tissue>
    </source>
</reference>
<evidence type="ECO:0000313" key="1">
    <source>
        <dbReference type="EMBL" id="KAL0367001.1"/>
    </source>
</evidence>
<gene>
    <name evidence="1" type="ORF">Sradi_3590200</name>
</gene>
<sequence length="198" mass="22067">MLSNLISLAERDGELKGVAISRGGPRISHLLFADDTLIFCQATSEAMHCIKRILGTLEAASGLQVWRIISNPNSLLNRLLQHKYFPSSDILTVNPIQGSSFTWRSMLEARSVILCGSGWQVGDDKQIRIWSDQWIPSPIFFPVISIPIGLPIDVTVDALLTEEGEAWNEDLVRSIFQQEDSDLILNMPLDTGNSDTFR</sequence>
<dbReference type="EMBL" id="JACGWJ010000015">
    <property type="protein sequence ID" value="KAL0367001.1"/>
    <property type="molecule type" value="Genomic_DNA"/>
</dbReference>
<proteinExistence type="predicted"/>
<protein>
    <recommendedName>
        <fullName evidence="2">Reverse transcriptase</fullName>
    </recommendedName>
</protein>
<name>A0AAW2QH65_SESRA</name>
<organism evidence="1">
    <name type="scientific">Sesamum radiatum</name>
    <name type="common">Black benniseed</name>
    <dbReference type="NCBI Taxonomy" id="300843"/>
    <lineage>
        <taxon>Eukaryota</taxon>
        <taxon>Viridiplantae</taxon>
        <taxon>Streptophyta</taxon>
        <taxon>Embryophyta</taxon>
        <taxon>Tracheophyta</taxon>
        <taxon>Spermatophyta</taxon>
        <taxon>Magnoliopsida</taxon>
        <taxon>eudicotyledons</taxon>
        <taxon>Gunneridae</taxon>
        <taxon>Pentapetalae</taxon>
        <taxon>asterids</taxon>
        <taxon>lamiids</taxon>
        <taxon>Lamiales</taxon>
        <taxon>Pedaliaceae</taxon>
        <taxon>Sesamum</taxon>
    </lineage>
</organism>
<reference evidence="1" key="2">
    <citation type="journal article" date="2024" name="Plant">
        <title>Genomic evolution and insights into agronomic trait innovations of Sesamum species.</title>
        <authorList>
            <person name="Miao H."/>
            <person name="Wang L."/>
            <person name="Qu L."/>
            <person name="Liu H."/>
            <person name="Sun Y."/>
            <person name="Le M."/>
            <person name="Wang Q."/>
            <person name="Wei S."/>
            <person name="Zheng Y."/>
            <person name="Lin W."/>
            <person name="Duan Y."/>
            <person name="Cao H."/>
            <person name="Xiong S."/>
            <person name="Wang X."/>
            <person name="Wei L."/>
            <person name="Li C."/>
            <person name="Ma Q."/>
            <person name="Ju M."/>
            <person name="Zhao R."/>
            <person name="Li G."/>
            <person name="Mu C."/>
            <person name="Tian Q."/>
            <person name="Mei H."/>
            <person name="Zhang T."/>
            <person name="Gao T."/>
            <person name="Zhang H."/>
        </authorList>
    </citation>
    <scope>NUCLEOTIDE SEQUENCE</scope>
    <source>
        <strain evidence="1">G02</strain>
    </source>
</reference>
<evidence type="ECO:0008006" key="2">
    <source>
        <dbReference type="Google" id="ProtNLM"/>
    </source>
</evidence>
<comment type="caution">
    <text evidence="1">The sequence shown here is derived from an EMBL/GenBank/DDBJ whole genome shotgun (WGS) entry which is preliminary data.</text>
</comment>
<accession>A0AAW2QH65</accession>
<dbReference type="AlphaFoldDB" id="A0AAW2QH65"/>